<keyword evidence="3" id="KW-0210">Decarboxylase</keyword>
<dbReference type="GO" id="GO:0008792">
    <property type="term" value="F:arginine decarboxylase activity"/>
    <property type="evidence" value="ECO:0007669"/>
    <property type="project" value="UniProtKB-EC"/>
</dbReference>
<dbReference type="AlphaFoldDB" id="A0A0W8G8B2"/>
<organism evidence="7">
    <name type="scientific">hydrocarbon metagenome</name>
    <dbReference type="NCBI Taxonomy" id="938273"/>
    <lineage>
        <taxon>unclassified sequences</taxon>
        <taxon>metagenomes</taxon>
        <taxon>ecological metagenomes</taxon>
    </lineage>
</organism>
<sequence>MQHMSFVPTKAFFTKGIGRHKNKLQSFELALRDAGIEKLNLVYVSSICPPNCVILPLEEGVKQLSPGQITFCVMARNATDEKNRLVGSAVGMAFPADKGNYGYISEHTAFGSDEQEIGDFAEDLASTMLATTLGIDFDPETAYDERRQIYLMSGKIVDSASMPCVTTGQAGVWSTTISAVVFLP</sequence>
<dbReference type="HAMAP" id="MF_01404">
    <property type="entry name" value="PvlArgDC"/>
    <property type="match status" value="1"/>
</dbReference>
<evidence type="ECO:0000256" key="1">
    <source>
        <dbReference type="ARBA" id="ARBA00001928"/>
    </source>
</evidence>
<name>A0A0W8G8B2_9ZZZZ</name>
<dbReference type="Gene3D" id="3.50.20.10">
    <property type="entry name" value="Pyruvoyl-Dependent Histidine Decarboxylase, subunit B"/>
    <property type="match status" value="1"/>
</dbReference>
<dbReference type="NCBIfam" id="TIGR00286">
    <property type="entry name" value="pyruvoyl-dependent arginine decarboxylase"/>
    <property type="match status" value="1"/>
</dbReference>
<gene>
    <name evidence="7" type="ORF">ASZ90_000845</name>
</gene>
<accession>A0A0W8G8B2</accession>
<protein>
    <recommendedName>
        <fullName evidence="2">arginine decarboxylase</fullName>
        <ecNumber evidence="2">4.1.1.19</ecNumber>
    </recommendedName>
</protein>
<evidence type="ECO:0000256" key="4">
    <source>
        <dbReference type="ARBA" id="ARBA00023239"/>
    </source>
</evidence>
<dbReference type="EC" id="4.1.1.19" evidence="2"/>
<dbReference type="GO" id="GO:0006527">
    <property type="term" value="P:L-arginine catabolic process"/>
    <property type="evidence" value="ECO:0007669"/>
    <property type="project" value="InterPro"/>
</dbReference>
<evidence type="ECO:0000256" key="3">
    <source>
        <dbReference type="ARBA" id="ARBA00022793"/>
    </source>
</evidence>
<dbReference type="SFLD" id="SFLDG01170">
    <property type="entry name" value="Pyruvoyl-dependent_arginine_de"/>
    <property type="match status" value="1"/>
</dbReference>
<dbReference type="InterPro" id="IPR016105">
    <property type="entry name" value="Pyr-dep_his/arg-deCO2ase_sand"/>
</dbReference>
<reference evidence="7" key="1">
    <citation type="journal article" date="2015" name="Proc. Natl. Acad. Sci. U.S.A.">
        <title>Networks of energetic and metabolic interactions define dynamics in microbial communities.</title>
        <authorList>
            <person name="Embree M."/>
            <person name="Liu J.K."/>
            <person name="Al-Bassam M.M."/>
            <person name="Zengler K."/>
        </authorList>
    </citation>
    <scope>NUCLEOTIDE SEQUENCE</scope>
</reference>
<dbReference type="PIRSF" id="PIRSF005216">
    <property type="entry name" value="Pyruvoyl-dep_arg_deCO2ase"/>
    <property type="match status" value="1"/>
</dbReference>
<keyword evidence="5" id="KW-0670">Pyruvate</keyword>
<dbReference type="PANTHER" id="PTHR40438:SF1">
    <property type="entry name" value="PYRUVOYL-DEPENDENT ARGININE DECARBOXYLASE"/>
    <property type="match status" value="1"/>
</dbReference>
<evidence type="ECO:0000313" key="7">
    <source>
        <dbReference type="EMBL" id="KUG29276.1"/>
    </source>
</evidence>
<proteinExistence type="inferred from homology"/>
<dbReference type="Pfam" id="PF01862">
    <property type="entry name" value="PvlArgDC"/>
    <property type="match status" value="1"/>
</dbReference>
<dbReference type="EMBL" id="LNQE01000108">
    <property type="protein sequence ID" value="KUG29276.1"/>
    <property type="molecule type" value="Genomic_DNA"/>
</dbReference>
<dbReference type="SUPFAM" id="SSF56271">
    <property type="entry name" value="Pyruvoyl-dependent histidine and arginine decarboxylases"/>
    <property type="match status" value="1"/>
</dbReference>
<comment type="catalytic activity">
    <reaction evidence="6">
        <text>L-arginine + H(+) = agmatine + CO2</text>
        <dbReference type="Rhea" id="RHEA:17641"/>
        <dbReference type="ChEBI" id="CHEBI:15378"/>
        <dbReference type="ChEBI" id="CHEBI:16526"/>
        <dbReference type="ChEBI" id="CHEBI:32682"/>
        <dbReference type="ChEBI" id="CHEBI:58145"/>
        <dbReference type="EC" id="4.1.1.19"/>
    </reaction>
</comment>
<dbReference type="InterPro" id="IPR002724">
    <property type="entry name" value="Pyruvoyl-dep_arg_deCO2ase"/>
</dbReference>
<evidence type="ECO:0000256" key="6">
    <source>
        <dbReference type="ARBA" id="ARBA00049309"/>
    </source>
</evidence>
<comment type="cofactor">
    <cofactor evidence="1">
        <name>pyruvate</name>
        <dbReference type="ChEBI" id="CHEBI:15361"/>
    </cofactor>
</comment>
<dbReference type="SFLD" id="SFLDS00055">
    <property type="entry name" value="Pyruvoyl-Dependent_Histidine/A"/>
    <property type="match status" value="1"/>
</dbReference>
<comment type="caution">
    <text evidence="7">The sequence shown here is derived from an EMBL/GenBank/DDBJ whole genome shotgun (WGS) entry which is preliminary data.</text>
</comment>
<dbReference type="InterPro" id="IPR016104">
    <property type="entry name" value="Pyr-dep_his/arg-deCO2ase"/>
</dbReference>
<dbReference type="PANTHER" id="PTHR40438">
    <property type="entry name" value="PYRUVOYL-DEPENDENT ARGININE DECARBOXYLASE"/>
    <property type="match status" value="1"/>
</dbReference>
<keyword evidence="4 7" id="KW-0456">Lyase</keyword>
<evidence type="ECO:0000256" key="2">
    <source>
        <dbReference type="ARBA" id="ARBA00012426"/>
    </source>
</evidence>
<evidence type="ECO:0000256" key="5">
    <source>
        <dbReference type="ARBA" id="ARBA00023317"/>
    </source>
</evidence>